<protein>
    <submittedName>
        <fullName evidence="3">Uncharacterized protein</fullName>
    </submittedName>
</protein>
<dbReference type="KEGG" id="paur:FGL86_11510"/>
<evidence type="ECO:0000256" key="1">
    <source>
        <dbReference type="SAM" id="MobiDB-lite"/>
    </source>
</evidence>
<dbReference type="AlphaFoldDB" id="A0A5B8SVQ7"/>
<dbReference type="EMBL" id="CP042382">
    <property type="protein sequence ID" value="QEA39635.1"/>
    <property type="molecule type" value="Genomic_DNA"/>
</dbReference>
<feature type="region of interest" description="Disordered" evidence="1">
    <location>
        <begin position="82"/>
        <end position="125"/>
    </location>
</feature>
<evidence type="ECO:0000313" key="4">
    <source>
        <dbReference type="Proteomes" id="UP000321272"/>
    </source>
</evidence>
<reference evidence="3 4" key="1">
    <citation type="submission" date="2019-06" db="EMBL/GenBank/DDBJ databases">
        <title>Genome analyses of bacteria isolated from kimchi.</title>
        <authorList>
            <person name="Lee S."/>
            <person name="Ahn S."/>
            <person name="Roh S."/>
        </authorList>
    </citation>
    <scope>NUCLEOTIDE SEQUENCE [LARGE SCALE GENOMIC DNA]</scope>
    <source>
        <strain evidence="3 4">CBA4606</strain>
    </source>
</reference>
<sequence>MNTHSGFTHRFGLSARIASTAFGAALTLLISSSALADAAQEVKTAAQHAGFAAEASDIAGVQMHLHHTLNCLVGPDGEGFDADEMNPCQDMGKGAIPDTTDDAQKQTLEKAAEQVRTGLDSDDLDEARQAAKDANEMLESQAM</sequence>
<dbReference type="Proteomes" id="UP000321272">
    <property type="component" value="Chromosome"/>
</dbReference>
<feature type="chain" id="PRO_5022927605" evidence="2">
    <location>
        <begin position="37"/>
        <end position="143"/>
    </location>
</feature>
<name>A0A5B8SVQ7_9GAMM</name>
<keyword evidence="2" id="KW-0732">Signal</keyword>
<feature type="compositionally biased region" description="Basic and acidic residues" evidence="1">
    <location>
        <begin position="102"/>
        <end position="113"/>
    </location>
</feature>
<evidence type="ECO:0000256" key="2">
    <source>
        <dbReference type="SAM" id="SignalP"/>
    </source>
</evidence>
<proteinExistence type="predicted"/>
<feature type="signal peptide" evidence="2">
    <location>
        <begin position="1"/>
        <end position="36"/>
    </location>
</feature>
<dbReference type="OrthoDB" id="5796101at2"/>
<accession>A0A5B8SVQ7</accession>
<evidence type="ECO:0000313" key="3">
    <source>
        <dbReference type="EMBL" id="QEA39635.1"/>
    </source>
</evidence>
<dbReference type="RefSeq" id="WP_147184684.1">
    <property type="nucleotide sequence ID" value="NZ_CP042382.1"/>
</dbReference>
<gene>
    <name evidence="3" type="ORF">FGL86_11510</name>
</gene>
<keyword evidence="4" id="KW-1185">Reference proteome</keyword>
<organism evidence="3 4">
    <name type="scientific">Pistricoccus aurantiacus</name>
    <dbReference type="NCBI Taxonomy" id="1883414"/>
    <lineage>
        <taxon>Bacteria</taxon>
        <taxon>Pseudomonadati</taxon>
        <taxon>Pseudomonadota</taxon>
        <taxon>Gammaproteobacteria</taxon>
        <taxon>Oceanospirillales</taxon>
        <taxon>Halomonadaceae</taxon>
        <taxon>Pistricoccus</taxon>
    </lineage>
</organism>